<feature type="signal peptide" evidence="5">
    <location>
        <begin position="1"/>
        <end position="18"/>
    </location>
</feature>
<dbReference type="Gene3D" id="2.10.270.10">
    <property type="entry name" value="Cholin Binding"/>
    <property type="match status" value="1"/>
</dbReference>
<feature type="compositionally biased region" description="Pro residues" evidence="4">
    <location>
        <begin position="339"/>
        <end position="353"/>
    </location>
</feature>
<evidence type="ECO:0000256" key="5">
    <source>
        <dbReference type="SAM" id="SignalP"/>
    </source>
</evidence>
<feature type="region of interest" description="Disordered" evidence="4">
    <location>
        <begin position="287"/>
        <end position="412"/>
    </location>
</feature>
<gene>
    <name evidence="6" type="primary">pspA</name>
</gene>
<keyword evidence="3" id="KW-0175">Coiled coil</keyword>
<evidence type="ECO:0000256" key="4">
    <source>
        <dbReference type="SAM" id="MobiDB-lite"/>
    </source>
</evidence>
<feature type="chain" id="PRO_5038793361" evidence="5">
    <location>
        <begin position="19"/>
        <end position="510"/>
    </location>
</feature>
<feature type="coiled-coil region" evidence="3">
    <location>
        <begin position="51"/>
        <end position="78"/>
    </location>
</feature>
<feature type="compositionally biased region" description="Basic and acidic residues" evidence="4">
    <location>
        <begin position="305"/>
        <end position="315"/>
    </location>
</feature>
<protein>
    <submittedName>
        <fullName evidence="6">Pneumococcal surface protein A</fullName>
    </submittedName>
</protein>
<evidence type="ECO:0000313" key="6">
    <source>
        <dbReference type="EMBL" id="SHD60846.1"/>
    </source>
</evidence>
<feature type="repeat" description="Cell wall-binding" evidence="2">
    <location>
        <begin position="432"/>
        <end position="451"/>
    </location>
</feature>
<dbReference type="SUPFAM" id="SSF161270">
    <property type="entry name" value="PspA lactotransferrin-binding region"/>
    <property type="match status" value="1"/>
</dbReference>
<feature type="coiled-coil region" evidence="3">
    <location>
        <begin position="169"/>
        <end position="203"/>
    </location>
</feature>
<name>A0A1M4NIN5_STREE</name>
<accession>A0A1M4NIN5</accession>
<proteinExistence type="predicted"/>
<sequence length="510" mass="57157">MNKKKLLLTSLASVAVLGAGFVATQPTLVRAEGAQPAAEKAPTHDDLLKLLIEFENNAIELINKRTNLTDEQKEAKRKEIKEFINKDEILKLVKDKVLTVDDVLGELNAAADGASQIRRSTSKPYVGKYENNAWTKDNANSGSDAKDLTDEQKQAINVELDKIANRDDVQKAREALADLDEKAEKVSKKIELAKKDLETKNESVLKLKALYDEAVKSLGESNELTRRLATEYSNNHDEFQALYESTQEQIEELKDYNEQISEVEEALISALQNKISDLDDKIAEAEKELADSQNGEGVEDYWTSGDKDKLEKLQAEQDELQAELDQLLDEVDGQEPAEKPAPAPKPENPAPAPKPEKSADQQAEEDYARRSEEEYNRLTQQQQQPPKAEKPAPAPKPEKPAEKPKAEQPKVTTGWKQENGVWYFYKEDGTMATGWLQYNGSWYYLNANGSMATGWVKDGDTWYYLEASGAMKASQWFKVSDKWYYVNGLGALAVNTTVDGYKVNANGEWV</sequence>
<feature type="compositionally biased region" description="Basic and acidic residues" evidence="4">
    <location>
        <begin position="366"/>
        <end position="376"/>
    </location>
</feature>
<reference evidence="6" key="1">
    <citation type="submission" date="2016-11" db="EMBL/GenBank/DDBJ databases">
        <authorList>
            <person name="Jaros S."/>
            <person name="Januszkiewicz K."/>
            <person name="Wedrychowicz H."/>
        </authorList>
    </citation>
    <scope>NUCLEOTIDE SEQUENCE</scope>
    <source>
        <strain evidence="6">34YLE</strain>
    </source>
</reference>
<evidence type="ECO:0000256" key="2">
    <source>
        <dbReference type="PROSITE-ProRule" id="PRU00591"/>
    </source>
</evidence>
<reference evidence="6" key="2">
    <citation type="journal article" date="2017" name="Proc. Natl. Acad. Sci. U.S.A.">
        <title>Diverse evolutionary patterns of pneumococcal antigens identified by pangenome-wide immunological screening.</title>
        <authorList>
            <person name="Croucher N.J."/>
            <person name="Campo J.J."/>
            <person name="Le T.Q."/>
            <person name="Liang X."/>
            <person name="Bentley S.D."/>
            <person name="Hanage W.P."/>
            <person name="Lipsitch M."/>
        </authorList>
    </citation>
    <scope>NUCLEOTIDE SEQUENCE</scope>
    <source>
        <strain evidence="6">34YLE</strain>
    </source>
</reference>
<keyword evidence="5" id="KW-0732">Signal</keyword>
<dbReference type="AlphaFoldDB" id="A0A1M4NIN5"/>
<dbReference type="EMBL" id="LT669627">
    <property type="protein sequence ID" value="SHD60846.1"/>
    <property type="molecule type" value="Genomic_DNA"/>
</dbReference>
<dbReference type="Pfam" id="PF19127">
    <property type="entry name" value="Choline_bind_3"/>
    <property type="match status" value="1"/>
</dbReference>
<evidence type="ECO:0000256" key="3">
    <source>
        <dbReference type="SAM" id="Coils"/>
    </source>
</evidence>
<feature type="compositionally biased region" description="Acidic residues" evidence="4">
    <location>
        <begin position="316"/>
        <end position="335"/>
    </location>
</feature>
<keyword evidence="1" id="KW-0677">Repeat</keyword>
<evidence type="ECO:0000256" key="1">
    <source>
        <dbReference type="ARBA" id="ARBA00022737"/>
    </source>
</evidence>
<dbReference type="SUPFAM" id="SSF69360">
    <property type="entry name" value="Cell wall binding repeat"/>
    <property type="match status" value="1"/>
</dbReference>
<organism evidence="6">
    <name type="scientific">Streptococcus pneumoniae</name>
    <dbReference type="NCBI Taxonomy" id="1313"/>
    <lineage>
        <taxon>Bacteria</taxon>
        <taxon>Bacillati</taxon>
        <taxon>Bacillota</taxon>
        <taxon>Bacilli</taxon>
        <taxon>Lactobacillales</taxon>
        <taxon>Streptococcaceae</taxon>
        <taxon>Streptococcus</taxon>
    </lineage>
</organism>
<dbReference type="Pfam" id="PF01473">
    <property type="entry name" value="Choline_bind_1"/>
    <property type="match status" value="1"/>
</dbReference>
<feature type="compositionally biased region" description="Basic and acidic residues" evidence="4">
    <location>
        <begin position="396"/>
        <end position="408"/>
    </location>
</feature>
<feature type="repeat" description="Cell wall-binding" evidence="2">
    <location>
        <begin position="412"/>
        <end position="431"/>
    </location>
</feature>
<dbReference type="InterPro" id="IPR018337">
    <property type="entry name" value="Cell_wall/Cho-bd_repeat"/>
</dbReference>
<dbReference type="PROSITE" id="PS51170">
    <property type="entry name" value="CW"/>
    <property type="match status" value="3"/>
</dbReference>
<feature type="repeat" description="Cell wall-binding" evidence="2">
    <location>
        <begin position="452"/>
        <end position="471"/>
    </location>
</feature>